<proteinExistence type="predicted"/>
<name>A0A0C1TPX2_9BACT</name>
<comment type="caution">
    <text evidence="1">The sequence shown here is derived from an EMBL/GenBank/DDBJ whole genome shotgun (WGS) entry which is preliminary data.</text>
</comment>
<dbReference type="EMBL" id="JXBL01000001">
    <property type="protein sequence ID" value="KIE41353.1"/>
    <property type="molecule type" value="Genomic_DNA"/>
</dbReference>
<dbReference type="AlphaFoldDB" id="A0A0C1TPX2"/>
<reference evidence="1 2" key="1">
    <citation type="submission" date="2015-01" db="EMBL/GenBank/DDBJ databases">
        <title>Genome sequence of the anaerobic bacterium Geobacter soli GSS01, a dissimilatory Fe(III) reducer from soil.</title>
        <authorList>
            <person name="Yang G."/>
            <person name="Zhou S."/>
        </authorList>
    </citation>
    <scope>NUCLEOTIDE SEQUENCE [LARGE SCALE GENOMIC DNA]</scope>
    <source>
        <strain evidence="1 2">GSS01</strain>
    </source>
</reference>
<keyword evidence="2" id="KW-1185">Reference proteome</keyword>
<dbReference type="Proteomes" id="UP000031433">
    <property type="component" value="Unassembled WGS sequence"/>
</dbReference>
<accession>A0A0C1TPX2</accession>
<evidence type="ECO:0000313" key="2">
    <source>
        <dbReference type="Proteomes" id="UP000031433"/>
    </source>
</evidence>
<sequence length="59" mass="6869">MQTSVVGQIEKKTQKRLVRLFRDTLGYAYLGNWIDRENNRNVEPDLLRSCPQGCICNLN</sequence>
<gene>
    <name evidence="1" type="ORF">SE37_01250</name>
</gene>
<organism evidence="1 2">
    <name type="scientific">Geobacter soli</name>
    <dbReference type="NCBI Taxonomy" id="1510391"/>
    <lineage>
        <taxon>Bacteria</taxon>
        <taxon>Pseudomonadati</taxon>
        <taxon>Thermodesulfobacteriota</taxon>
        <taxon>Desulfuromonadia</taxon>
        <taxon>Geobacterales</taxon>
        <taxon>Geobacteraceae</taxon>
        <taxon>Geobacter</taxon>
    </lineage>
</organism>
<protein>
    <submittedName>
        <fullName evidence="1">Uncharacterized protein</fullName>
    </submittedName>
</protein>
<evidence type="ECO:0000313" key="1">
    <source>
        <dbReference type="EMBL" id="KIE41353.1"/>
    </source>
</evidence>